<organism evidence="7 8">
    <name type="scientific">Ferviditalea candida</name>
    <dbReference type="NCBI Taxonomy" id="3108399"/>
    <lineage>
        <taxon>Bacteria</taxon>
        <taxon>Bacillati</taxon>
        <taxon>Bacillota</taxon>
        <taxon>Bacilli</taxon>
        <taxon>Bacillales</taxon>
        <taxon>Paenibacillaceae</taxon>
        <taxon>Ferviditalea</taxon>
    </lineage>
</organism>
<feature type="transmembrane region" description="Helical" evidence="6">
    <location>
        <begin position="46"/>
        <end position="65"/>
    </location>
</feature>
<keyword evidence="2" id="KW-1003">Cell membrane</keyword>
<feature type="transmembrane region" description="Helical" evidence="6">
    <location>
        <begin position="7"/>
        <end position="26"/>
    </location>
</feature>
<evidence type="ECO:0000256" key="2">
    <source>
        <dbReference type="ARBA" id="ARBA00022475"/>
    </source>
</evidence>
<comment type="caution">
    <text evidence="7">The sequence shown here is derived from an EMBL/GenBank/DDBJ whole genome shotgun (WGS) entry which is preliminary data.</text>
</comment>
<keyword evidence="5 6" id="KW-0472">Membrane</keyword>
<evidence type="ECO:0000256" key="4">
    <source>
        <dbReference type="ARBA" id="ARBA00022989"/>
    </source>
</evidence>
<protein>
    <submittedName>
        <fullName evidence="7">YitT family protein</fullName>
    </submittedName>
</protein>
<reference evidence="7" key="1">
    <citation type="submission" date="2023-12" db="EMBL/GenBank/DDBJ databases">
        <title>Fervidustalea candida gen. nov., sp. nov., a novel member of the family Paenibacillaceae isolated from a geothermal area.</title>
        <authorList>
            <person name="Li W.-J."/>
            <person name="Jiao J.-Y."/>
            <person name="Chen Y."/>
        </authorList>
    </citation>
    <scope>NUCLEOTIDE SEQUENCE</scope>
    <source>
        <strain evidence="7">SYSU GA230002</strain>
    </source>
</reference>
<feature type="transmembrane region" description="Helical" evidence="6">
    <location>
        <begin position="72"/>
        <end position="90"/>
    </location>
</feature>
<dbReference type="PANTHER" id="PTHR33545">
    <property type="entry name" value="UPF0750 MEMBRANE PROTEIN YITT-RELATED"/>
    <property type="match status" value="1"/>
</dbReference>
<keyword evidence="3 6" id="KW-0812">Transmembrane</keyword>
<proteinExistence type="predicted"/>
<dbReference type="InterPro" id="IPR051461">
    <property type="entry name" value="UPF0750_membrane"/>
</dbReference>
<evidence type="ECO:0000256" key="3">
    <source>
        <dbReference type="ARBA" id="ARBA00022692"/>
    </source>
</evidence>
<feature type="transmembrane region" description="Helical" evidence="6">
    <location>
        <begin position="139"/>
        <end position="166"/>
    </location>
</feature>
<accession>A0ABU5ZHE8</accession>
<evidence type="ECO:0000256" key="5">
    <source>
        <dbReference type="ARBA" id="ARBA00023136"/>
    </source>
</evidence>
<name>A0ABU5ZHE8_9BACL</name>
<sequence length="197" mass="21429">MLGWEKFAAILSGSFLIASGIDFFLVPFRVLDGGIIGISLILNYLFGFRIGLTVILCSVPIFVIAWRSYRDYFYNSLHGMLISSLMIDLVEPFQYHFHYFIELPPLTSSIIGGLLIGTGIGIMLRFRTSTGGTDLLAHFLSRLFSVNVGAIIFMIDGMIISAGGLLLSADTFFLSILSILAGGVATGFCTMGMNTAK</sequence>
<feature type="transmembrane region" description="Helical" evidence="6">
    <location>
        <begin position="172"/>
        <end position="193"/>
    </location>
</feature>
<dbReference type="Proteomes" id="UP001310386">
    <property type="component" value="Unassembled WGS sequence"/>
</dbReference>
<evidence type="ECO:0000313" key="8">
    <source>
        <dbReference type="Proteomes" id="UP001310386"/>
    </source>
</evidence>
<keyword evidence="4 6" id="KW-1133">Transmembrane helix</keyword>
<evidence type="ECO:0000313" key="7">
    <source>
        <dbReference type="EMBL" id="MEB3101282.1"/>
    </source>
</evidence>
<dbReference type="InterPro" id="IPR003740">
    <property type="entry name" value="YitT"/>
</dbReference>
<comment type="subcellular location">
    <subcellularLocation>
        <location evidence="1">Cell membrane</location>
        <topology evidence="1">Multi-pass membrane protein</topology>
    </subcellularLocation>
</comment>
<feature type="transmembrane region" description="Helical" evidence="6">
    <location>
        <begin position="110"/>
        <end position="127"/>
    </location>
</feature>
<keyword evidence="8" id="KW-1185">Reference proteome</keyword>
<gene>
    <name evidence="7" type="ORF">VF724_06345</name>
</gene>
<dbReference type="Pfam" id="PF02588">
    <property type="entry name" value="YitT_membrane"/>
    <property type="match status" value="1"/>
</dbReference>
<evidence type="ECO:0000256" key="6">
    <source>
        <dbReference type="SAM" id="Phobius"/>
    </source>
</evidence>
<dbReference type="EMBL" id="JAYJLD010000007">
    <property type="protein sequence ID" value="MEB3101282.1"/>
    <property type="molecule type" value="Genomic_DNA"/>
</dbReference>
<dbReference type="RefSeq" id="WP_371753400.1">
    <property type="nucleotide sequence ID" value="NZ_JAYJLD010000007.1"/>
</dbReference>
<evidence type="ECO:0000256" key="1">
    <source>
        <dbReference type="ARBA" id="ARBA00004651"/>
    </source>
</evidence>
<dbReference type="PANTHER" id="PTHR33545:SF5">
    <property type="entry name" value="UPF0750 MEMBRANE PROTEIN YITT"/>
    <property type="match status" value="1"/>
</dbReference>